<feature type="domain" description="NodB homology" evidence="2">
    <location>
        <begin position="55"/>
        <end position="235"/>
    </location>
</feature>
<dbReference type="InterPro" id="IPR014132">
    <property type="entry name" value="PdaB-like"/>
</dbReference>
<sequence length="252" mass="28421">MRFVIVNGKKAKQYIIIVFAAFFAAALAFFGQEQLAVFSTKDGPRAIYRGEETGQRIALTFDISWGDHRALPILDTLKKEGIKNCTFFVSAAWAERHPEIVERIVKDGHELESLGYQFKDYTGFEDQQIRRDILTAQEKIKKVSGKTTSLLRPPNGSFDQRVLNVSEKLKHSIVHWSVDTKDWRNPGVNQIVKNATKKVKSGDILLLHASDSAKQTEQALPEIIGKLKSNGYSFVSVEEMIANTKAHSEEVR</sequence>
<evidence type="ECO:0000256" key="1">
    <source>
        <dbReference type="SAM" id="Phobius"/>
    </source>
</evidence>
<evidence type="ECO:0000313" key="4">
    <source>
        <dbReference type="Proteomes" id="UP000004080"/>
    </source>
</evidence>
<keyword evidence="1" id="KW-0472">Membrane</keyword>
<dbReference type="SUPFAM" id="SSF88713">
    <property type="entry name" value="Glycoside hydrolase/deacetylase"/>
    <property type="match status" value="1"/>
</dbReference>
<feature type="transmembrane region" description="Helical" evidence="1">
    <location>
        <begin position="12"/>
        <end position="31"/>
    </location>
</feature>
<evidence type="ECO:0000259" key="2">
    <source>
        <dbReference type="PROSITE" id="PS51677"/>
    </source>
</evidence>
<keyword evidence="4" id="KW-1185">Reference proteome</keyword>
<accession>I8UB57</accession>
<dbReference type="Proteomes" id="UP000004080">
    <property type="component" value="Unassembled WGS sequence"/>
</dbReference>
<dbReference type="GO" id="GO:0016810">
    <property type="term" value="F:hydrolase activity, acting on carbon-nitrogen (but not peptide) bonds"/>
    <property type="evidence" value="ECO:0007669"/>
    <property type="project" value="InterPro"/>
</dbReference>
<protein>
    <submittedName>
        <fullName evidence="3">Polysaccharide deacetylase family sporulation protein PdaB</fullName>
    </submittedName>
</protein>
<dbReference type="InterPro" id="IPR002509">
    <property type="entry name" value="NODB_dom"/>
</dbReference>
<dbReference type="Pfam" id="PF01522">
    <property type="entry name" value="Polysacc_deac_1"/>
    <property type="match status" value="1"/>
</dbReference>
<dbReference type="NCBIfam" id="TIGR02764">
    <property type="entry name" value="spore_ybaN_pdaB"/>
    <property type="match status" value="1"/>
</dbReference>
<keyword evidence="1" id="KW-1133">Transmembrane helix</keyword>
<reference evidence="3 4" key="1">
    <citation type="journal article" date="2012" name="J. Bacteriol.">
        <title>Genome of Bacillus macauensis ZFHKF-1, a Long-Chain-Forming Bacterium.</title>
        <authorList>
            <person name="Cai L."/>
            <person name="Zhang T."/>
        </authorList>
    </citation>
    <scope>NUCLEOTIDE SEQUENCE [LARGE SCALE GENOMIC DNA]</scope>
    <source>
        <strain evidence="3 4">ZFHKF-1</strain>
    </source>
</reference>
<dbReference type="InterPro" id="IPR011330">
    <property type="entry name" value="Glyco_hydro/deAcase_b/a-brl"/>
</dbReference>
<dbReference type="PANTHER" id="PTHR10587">
    <property type="entry name" value="GLYCOSYL TRANSFERASE-RELATED"/>
    <property type="match status" value="1"/>
</dbReference>
<dbReference type="eggNOG" id="COG0726">
    <property type="taxonomic scope" value="Bacteria"/>
</dbReference>
<comment type="caution">
    <text evidence="3">The sequence shown here is derived from an EMBL/GenBank/DDBJ whole genome shotgun (WGS) entry which is preliminary data.</text>
</comment>
<organism evidence="3 4">
    <name type="scientific">Fictibacillus macauensis ZFHKF-1</name>
    <dbReference type="NCBI Taxonomy" id="1196324"/>
    <lineage>
        <taxon>Bacteria</taxon>
        <taxon>Bacillati</taxon>
        <taxon>Bacillota</taxon>
        <taxon>Bacilli</taxon>
        <taxon>Bacillales</taxon>
        <taxon>Fictibacillaceae</taxon>
        <taxon>Fictibacillus</taxon>
    </lineage>
</organism>
<dbReference type="GO" id="GO:0016020">
    <property type="term" value="C:membrane"/>
    <property type="evidence" value="ECO:0007669"/>
    <property type="project" value="TreeGrafter"/>
</dbReference>
<dbReference type="AlphaFoldDB" id="I8UB57"/>
<dbReference type="OrthoDB" id="9806342at2"/>
<keyword evidence="1" id="KW-0812">Transmembrane</keyword>
<evidence type="ECO:0000313" key="3">
    <source>
        <dbReference type="EMBL" id="EIT84013.1"/>
    </source>
</evidence>
<dbReference type="RefSeq" id="WP_007203507.1">
    <property type="nucleotide sequence ID" value="NZ_AKKV01000041.1"/>
</dbReference>
<dbReference type="PROSITE" id="PS51677">
    <property type="entry name" value="NODB"/>
    <property type="match status" value="1"/>
</dbReference>
<dbReference type="InterPro" id="IPR050248">
    <property type="entry name" value="Polysacc_deacetylase_ArnD"/>
</dbReference>
<dbReference type="PANTHER" id="PTHR10587:SF128">
    <property type="entry name" value="POLYSACCHARIDE DEACETYLASE PDAB-RELATED"/>
    <property type="match status" value="1"/>
</dbReference>
<dbReference type="GO" id="GO:0005975">
    <property type="term" value="P:carbohydrate metabolic process"/>
    <property type="evidence" value="ECO:0007669"/>
    <property type="project" value="InterPro"/>
</dbReference>
<dbReference type="Gene3D" id="3.20.20.370">
    <property type="entry name" value="Glycoside hydrolase/deacetylase"/>
    <property type="match status" value="1"/>
</dbReference>
<proteinExistence type="predicted"/>
<dbReference type="STRING" id="1196324.A374_17189"/>
<dbReference type="PATRIC" id="fig|1196324.3.peg.3511"/>
<gene>
    <name evidence="3" type="ORF">A374_17189</name>
</gene>
<name>I8UB57_9BACL</name>
<dbReference type="EMBL" id="AKKV01000041">
    <property type="protein sequence ID" value="EIT84013.1"/>
    <property type="molecule type" value="Genomic_DNA"/>
</dbReference>